<feature type="transmembrane region" description="Helical" evidence="1">
    <location>
        <begin position="7"/>
        <end position="26"/>
    </location>
</feature>
<evidence type="ECO:0000313" key="3">
    <source>
        <dbReference type="Proteomes" id="UP000274033"/>
    </source>
</evidence>
<comment type="caution">
    <text evidence="2">The sequence shown here is derived from an EMBL/GenBank/DDBJ whole genome shotgun (WGS) entry which is preliminary data.</text>
</comment>
<dbReference type="RefSeq" id="WP_124763876.1">
    <property type="nucleotide sequence ID" value="NZ_JAFBDY010000004.1"/>
</dbReference>
<dbReference type="InterPro" id="IPR002591">
    <property type="entry name" value="Phosphodiest/P_Trfase"/>
</dbReference>
<keyword evidence="1" id="KW-0812">Transmembrane</keyword>
<dbReference type="Proteomes" id="UP000274033">
    <property type="component" value="Unassembled WGS sequence"/>
</dbReference>
<dbReference type="InterPro" id="IPR017850">
    <property type="entry name" value="Alkaline_phosphatase_core_sf"/>
</dbReference>
<evidence type="ECO:0000313" key="2">
    <source>
        <dbReference type="EMBL" id="RQW75219.1"/>
    </source>
</evidence>
<organism evidence="2 3">
    <name type="scientific">Lysinibacillus composti</name>
    <dbReference type="NCBI Taxonomy" id="720633"/>
    <lineage>
        <taxon>Bacteria</taxon>
        <taxon>Bacillati</taxon>
        <taxon>Bacillota</taxon>
        <taxon>Bacilli</taxon>
        <taxon>Bacillales</taxon>
        <taxon>Bacillaceae</taxon>
        <taxon>Lysinibacillus</taxon>
    </lineage>
</organism>
<keyword evidence="3" id="KW-1185">Reference proteome</keyword>
<dbReference type="EMBL" id="RRCT01000005">
    <property type="protein sequence ID" value="RQW75219.1"/>
    <property type="molecule type" value="Genomic_DNA"/>
</dbReference>
<dbReference type="AlphaFoldDB" id="A0A3N9UGD4"/>
<dbReference type="GO" id="GO:0016787">
    <property type="term" value="F:hydrolase activity"/>
    <property type="evidence" value="ECO:0007669"/>
    <property type="project" value="UniProtKB-ARBA"/>
</dbReference>
<evidence type="ECO:0000256" key="1">
    <source>
        <dbReference type="SAM" id="Phobius"/>
    </source>
</evidence>
<protein>
    <submittedName>
        <fullName evidence="2">Alkaline phosphatase family protein</fullName>
    </submittedName>
</protein>
<gene>
    <name evidence="2" type="ORF">EBB45_07615</name>
</gene>
<name>A0A3N9UGD4_9BACI</name>
<dbReference type="OrthoDB" id="2381338at2"/>
<proteinExistence type="predicted"/>
<dbReference type="Gene3D" id="3.40.720.10">
    <property type="entry name" value="Alkaline Phosphatase, subunit A"/>
    <property type="match status" value="1"/>
</dbReference>
<sequence>MKLNKVLLITITIMIVVLILVFSFSLSPTREIAPTGDVPTDKPIIFITVDSLMSEPLQKAIDQEKAPALSFLINHGQFHRDMISSYPTMSVAIDSTVLTGTYPDQHKIPGLIWFNKNESRIISYGSGFREIWNNGVKNVTHDSIIRLNKEHLSQNVETIHEALSKKNLASASINGLIFRGNTEQDLNVPKLVSFTGLLPKSLQMNGPTILSLGALSQYNPKNDFHKFIWKRMGVNNQFTVNELKYLIEKNNLPSFTFAYLPDEDAELHKNGPGDIKAIERTDQSIQQLLNSYPSWEDAIDQAIWIIFGDSAQSSVKDNKKTALINLNKLLEDYSFWDTDKPNGQIAIAINERMAYINLIDENIDPLNIVKNLQTDNRIGFIAWKNDGINYVLSPESNEPFTFSVNGPITDQYQQTWTIDGDPSILDLTIQEGTISYGDYPDALARLHGALNSHEGPFIIVDAKPQYEFIEEHSHDHAGGGAHGSLHRIDSLVPLIITGTNQKPKYNRLVDFKQWIIDLTE</sequence>
<dbReference type="SUPFAM" id="SSF53649">
    <property type="entry name" value="Alkaline phosphatase-like"/>
    <property type="match status" value="1"/>
</dbReference>
<dbReference type="PANTHER" id="PTHR10151">
    <property type="entry name" value="ECTONUCLEOTIDE PYROPHOSPHATASE/PHOSPHODIESTERASE"/>
    <property type="match status" value="1"/>
</dbReference>
<keyword evidence="1" id="KW-0472">Membrane</keyword>
<accession>A0A3N9UGD4</accession>
<keyword evidence="1" id="KW-1133">Transmembrane helix</keyword>
<dbReference type="Pfam" id="PF01663">
    <property type="entry name" value="Phosphodiest"/>
    <property type="match status" value="1"/>
</dbReference>
<reference evidence="2 3" key="1">
    <citation type="journal article" date="2013" name="J. Microbiol.">
        <title>Lysinibacillus chungkukjangi sp. nov., isolated from Chungkukjang, Korean fermented soybean food.</title>
        <authorList>
            <person name="Kim S.J."/>
            <person name="Jang Y.H."/>
            <person name="Hamada M."/>
            <person name="Ahn J.H."/>
            <person name="Weon H.Y."/>
            <person name="Suzuki K."/>
            <person name="Whang K.S."/>
            <person name="Kwon S.W."/>
        </authorList>
    </citation>
    <scope>NUCLEOTIDE SEQUENCE [LARGE SCALE GENOMIC DNA]</scope>
    <source>
        <strain evidence="2 3">MCCC 1A12701</strain>
    </source>
</reference>
<dbReference type="PANTHER" id="PTHR10151:SF120">
    <property type="entry name" value="BIS(5'-ADENOSYL)-TRIPHOSPHATASE"/>
    <property type="match status" value="1"/>
</dbReference>